<dbReference type="GO" id="GO:0003978">
    <property type="term" value="F:UDP-glucose 4-epimerase activity"/>
    <property type="evidence" value="ECO:0007669"/>
    <property type="project" value="UniProtKB-UniRule"/>
</dbReference>
<dbReference type="Pfam" id="PF16363">
    <property type="entry name" value="GDP_Man_Dehyd"/>
    <property type="match status" value="1"/>
</dbReference>
<dbReference type="AlphaFoldDB" id="A0A9X8EKX7"/>
<dbReference type="Proteomes" id="UP000269115">
    <property type="component" value="Unassembled WGS sequence"/>
</dbReference>
<evidence type="ECO:0000256" key="2">
    <source>
        <dbReference type="ARBA" id="ARBA00001911"/>
    </source>
</evidence>
<dbReference type="InterPro" id="IPR036291">
    <property type="entry name" value="NAD(P)-bd_dom_sf"/>
</dbReference>
<evidence type="ECO:0000256" key="4">
    <source>
        <dbReference type="ARBA" id="ARBA00007637"/>
    </source>
</evidence>
<evidence type="ECO:0000256" key="8">
    <source>
        <dbReference type="ARBA" id="ARBA00023235"/>
    </source>
</evidence>
<evidence type="ECO:0000256" key="9">
    <source>
        <dbReference type="RuleBase" id="RU366046"/>
    </source>
</evidence>
<reference evidence="11 12" key="1">
    <citation type="submission" date="2018-11" db="EMBL/GenBank/DDBJ databases">
        <title>Genomic analyses of the natural microbiome of Caenorhabditis elegans.</title>
        <authorList>
            <person name="Samuel B."/>
        </authorList>
    </citation>
    <scope>NUCLEOTIDE SEQUENCE [LARGE SCALE GENOMIC DNA]</scope>
    <source>
        <strain evidence="11 12">BIGb0473</strain>
    </source>
</reference>
<evidence type="ECO:0000256" key="5">
    <source>
        <dbReference type="ARBA" id="ARBA00013189"/>
    </source>
</evidence>
<dbReference type="NCBIfam" id="NF007956">
    <property type="entry name" value="PRK10675.1"/>
    <property type="match status" value="1"/>
</dbReference>
<dbReference type="GO" id="GO:0006012">
    <property type="term" value="P:galactose metabolic process"/>
    <property type="evidence" value="ECO:0007669"/>
    <property type="project" value="InterPro"/>
</dbReference>
<dbReference type="Gene3D" id="3.40.50.720">
    <property type="entry name" value="NAD(P)-binding Rossmann-like Domain"/>
    <property type="match status" value="1"/>
</dbReference>
<dbReference type="EMBL" id="RJUR01000012">
    <property type="protein sequence ID" value="ROQ51251.1"/>
    <property type="molecule type" value="Genomic_DNA"/>
</dbReference>
<dbReference type="InterPro" id="IPR016040">
    <property type="entry name" value="NAD(P)-bd_dom"/>
</dbReference>
<evidence type="ECO:0000313" key="11">
    <source>
        <dbReference type="EMBL" id="ROQ51251.1"/>
    </source>
</evidence>
<evidence type="ECO:0000259" key="10">
    <source>
        <dbReference type="Pfam" id="PF16363"/>
    </source>
</evidence>
<comment type="caution">
    <text evidence="11">The sequence shown here is derived from an EMBL/GenBank/DDBJ whole genome shotgun (WGS) entry which is preliminary data.</text>
</comment>
<dbReference type="PRINTS" id="PR01713">
    <property type="entry name" value="NUCEPIMERASE"/>
</dbReference>
<evidence type="ECO:0000256" key="7">
    <source>
        <dbReference type="ARBA" id="ARBA00023027"/>
    </source>
</evidence>
<dbReference type="PANTHER" id="PTHR43725">
    <property type="entry name" value="UDP-GLUCOSE 4-EPIMERASE"/>
    <property type="match status" value="1"/>
</dbReference>
<gene>
    <name evidence="11" type="ORF">EDF85_1710</name>
</gene>
<comment type="subunit">
    <text evidence="9">Homodimer.</text>
</comment>
<name>A0A9X8EKX7_PSEPU</name>
<keyword evidence="8 9" id="KW-0413">Isomerase</keyword>
<organism evidence="11 12">
    <name type="scientific">Pseudomonas putida</name>
    <name type="common">Arthrobacter siderocapsulatus</name>
    <dbReference type="NCBI Taxonomy" id="303"/>
    <lineage>
        <taxon>Bacteria</taxon>
        <taxon>Pseudomonadati</taxon>
        <taxon>Pseudomonadota</taxon>
        <taxon>Gammaproteobacteria</taxon>
        <taxon>Pseudomonadales</taxon>
        <taxon>Pseudomonadaceae</taxon>
        <taxon>Pseudomonas</taxon>
    </lineage>
</organism>
<proteinExistence type="inferred from homology"/>
<comment type="pathway">
    <text evidence="3 9">Carbohydrate metabolism; galactose metabolism.</text>
</comment>
<comment type="cofactor">
    <cofactor evidence="2 9">
        <name>NAD(+)</name>
        <dbReference type="ChEBI" id="CHEBI:57540"/>
    </cofactor>
</comment>
<comment type="similarity">
    <text evidence="4 9">Belongs to the NAD(P)-dependent epimerase/dehydratase family.</text>
</comment>
<keyword evidence="9" id="KW-0119">Carbohydrate metabolism</keyword>
<keyword evidence="7 9" id="KW-0520">NAD</keyword>
<dbReference type="PANTHER" id="PTHR43725:SF47">
    <property type="entry name" value="UDP-GLUCOSE 4-EPIMERASE"/>
    <property type="match status" value="1"/>
</dbReference>
<evidence type="ECO:0000256" key="1">
    <source>
        <dbReference type="ARBA" id="ARBA00000083"/>
    </source>
</evidence>
<evidence type="ECO:0000313" key="12">
    <source>
        <dbReference type="Proteomes" id="UP000269115"/>
    </source>
</evidence>
<dbReference type="SUPFAM" id="SSF51735">
    <property type="entry name" value="NAD(P)-binding Rossmann-fold domains"/>
    <property type="match status" value="1"/>
</dbReference>
<dbReference type="InterPro" id="IPR005886">
    <property type="entry name" value="UDP_G4E"/>
</dbReference>
<protein>
    <recommendedName>
        <fullName evidence="6 9">UDP-glucose 4-epimerase</fullName>
        <ecNumber evidence="5 9">5.1.3.2</ecNumber>
    </recommendedName>
</protein>
<comment type="catalytic activity">
    <reaction evidence="1 9">
        <text>UDP-alpha-D-glucose = UDP-alpha-D-galactose</text>
        <dbReference type="Rhea" id="RHEA:22168"/>
        <dbReference type="ChEBI" id="CHEBI:58885"/>
        <dbReference type="ChEBI" id="CHEBI:66914"/>
        <dbReference type="EC" id="5.1.3.2"/>
    </reaction>
</comment>
<feature type="domain" description="NAD(P)-binding" evidence="10">
    <location>
        <begin position="6"/>
        <end position="326"/>
    </location>
</feature>
<dbReference type="CDD" id="cd05247">
    <property type="entry name" value="UDP_G4E_1_SDR_e"/>
    <property type="match status" value="1"/>
</dbReference>
<sequence length="340" mass="36900">MGKYILVTGGAGYIGSHIVLSLLESGLNVVVLDDLSNASVESIERVGSYTGAAPFFVKGDICDAKVLDRLFATYQIESVIHCAGVKSVGESVKSPIKYFSNNVSGSVSLFNSMYKAGVFRLVFSSSATVYGDSGRMPLSELTPIATPTNPYGRSKLMVEEILSDMAKADSRWSIATVRYFNPVGAHTSGLIGEDPLGIPNNLVPYLGQVAIGKLAELKVFGNDYPTRDGTGVRDYVHVVDLANGHLKALQAIELRAGFHIWNFGSGKGYSVLELLDAFQAASGLVIPYSVTARRPGDIAECWADVSKAENELGWRAERGLEEMMKDAWRWQKNNPNGYRR</sequence>
<dbReference type="EC" id="5.1.3.2" evidence="5 9"/>
<evidence type="ECO:0000256" key="6">
    <source>
        <dbReference type="ARBA" id="ARBA00018569"/>
    </source>
</evidence>
<evidence type="ECO:0000256" key="3">
    <source>
        <dbReference type="ARBA" id="ARBA00004947"/>
    </source>
</evidence>
<dbReference type="NCBIfam" id="TIGR01179">
    <property type="entry name" value="galE"/>
    <property type="match status" value="1"/>
</dbReference>
<accession>A0A9X8EKX7</accession>
<dbReference type="Gene3D" id="3.90.25.10">
    <property type="entry name" value="UDP-galactose 4-epimerase, domain 1"/>
    <property type="match status" value="1"/>
</dbReference>
<dbReference type="GO" id="GO:0005829">
    <property type="term" value="C:cytosol"/>
    <property type="evidence" value="ECO:0007669"/>
    <property type="project" value="TreeGrafter"/>
</dbReference>